<dbReference type="Proteomes" id="UP000729402">
    <property type="component" value="Unassembled WGS sequence"/>
</dbReference>
<reference evidence="2" key="2">
    <citation type="submission" date="2021-02" db="EMBL/GenBank/DDBJ databases">
        <authorList>
            <person name="Kimball J.A."/>
            <person name="Haas M.W."/>
            <person name="Macchietto M."/>
            <person name="Kono T."/>
            <person name="Duquette J."/>
            <person name="Shao M."/>
        </authorList>
    </citation>
    <scope>NUCLEOTIDE SEQUENCE</scope>
    <source>
        <tissue evidence="2">Fresh leaf tissue</tissue>
    </source>
</reference>
<accession>A0A8J5SQL0</accession>
<comment type="caution">
    <text evidence="2">The sequence shown here is derived from an EMBL/GenBank/DDBJ whole genome shotgun (WGS) entry which is preliminary data.</text>
</comment>
<evidence type="ECO:0000313" key="3">
    <source>
        <dbReference type="Proteomes" id="UP000729402"/>
    </source>
</evidence>
<dbReference type="EMBL" id="JAAALK010000283">
    <property type="protein sequence ID" value="KAG8070964.1"/>
    <property type="molecule type" value="Genomic_DNA"/>
</dbReference>
<keyword evidence="3" id="KW-1185">Reference proteome</keyword>
<reference evidence="2" key="1">
    <citation type="journal article" date="2021" name="bioRxiv">
        <title>Whole Genome Assembly and Annotation of Northern Wild Rice, Zizania palustris L., Supports a Whole Genome Duplication in the Zizania Genus.</title>
        <authorList>
            <person name="Haas M."/>
            <person name="Kono T."/>
            <person name="Macchietto M."/>
            <person name="Millas R."/>
            <person name="McGilp L."/>
            <person name="Shao M."/>
            <person name="Duquette J."/>
            <person name="Hirsch C.N."/>
            <person name="Kimball J."/>
        </authorList>
    </citation>
    <scope>NUCLEOTIDE SEQUENCE</scope>
    <source>
        <tissue evidence="2">Fresh leaf tissue</tissue>
    </source>
</reference>
<proteinExistence type="predicted"/>
<evidence type="ECO:0000313" key="2">
    <source>
        <dbReference type="EMBL" id="KAG8070964.1"/>
    </source>
</evidence>
<keyword evidence="1" id="KW-1133">Transmembrane helix</keyword>
<dbReference type="AlphaFoldDB" id="A0A8J5SQL0"/>
<feature type="transmembrane region" description="Helical" evidence="1">
    <location>
        <begin position="14"/>
        <end position="33"/>
    </location>
</feature>
<name>A0A8J5SQL0_ZIZPA</name>
<sequence length="154" mass="16923">MPPLFSKQNEMPLLFRYLLLCHYYSFVLAYMPFCTRSEATGPLAVTKNYVLPTLPMVMHCSSSLPSFFLPCEAATSSATAGPNPPSTPVTPTARGLQVGAHIGQEIAFSERGTVDEALYAAARHEERSVLCASWRGHCRARDRKAKEQKVSTSP</sequence>
<protein>
    <submittedName>
        <fullName evidence="2">Uncharacterized protein</fullName>
    </submittedName>
</protein>
<keyword evidence="1" id="KW-0812">Transmembrane</keyword>
<organism evidence="2 3">
    <name type="scientific">Zizania palustris</name>
    <name type="common">Northern wild rice</name>
    <dbReference type="NCBI Taxonomy" id="103762"/>
    <lineage>
        <taxon>Eukaryota</taxon>
        <taxon>Viridiplantae</taxon>
        <taxon>Streptophyta</taxon>
        <taxon>Embryophyta</taxon>
        <taxon>Tracheophyta</taxon>
        <taxon>Spermatophyta</taxon>
        <taxon>Magnoliopsida</taxon>
        <taxon>Liliopsida</taxon>
        <taxon>Poales</taxon>
        <taxon>Poaceae</taxon>
        <taxon>BOP clade</taxon>
        <taxon>Oryzoideae</taxon>
        <taxon>Oryzeae</taxon>
        <taxon>Zizaniinae</taxon>
        <taxon>Zizania</taxon>
    </lineage>
</organism>
<gene>
    <name evidence="2" type="ORF">GUJ93_ZPchr0006g45978</name>
</gene>
<keyword evidence="1" id="KW-0472">Membrane</keyword>
<evidence type="ECO:0000256" key="1">
    <source>
        <dbReference type="SAM" id="Phobius"/>
    </source>
</evidence>